<gene>
    <name evidence="11" type="ORF">DASC09_000970</name>
</gene>
<dbReference type="SUPFAM" id="SSF52151">
    <property type="entry name" value="FabD/lysophospholipase-like"/>
    <property type="match status" value="1"/>
</dbReference>
<evidence type="ECO:0000256" key="6">
    <source>
        <dbReference type="ARBA" id="ARBA00023098"/>
    </source>
</evidence>
<feature type="domain" description="PLA2c" evidence="10">
    <location>
        <begin position="37"/>
        <end position="575"/>
    </location>
</feature>
<evidence type="ECO:0000259" key="10">
    <source>
        <dbReference type="PROSITE" id="PS51210"/>
    </source>
</evidence>
<keyword evidence="3 9" id="KW-0732">Signal</keyword>
<proteinExistence type="inferred from homology"/>
<evidence type="ECO:0000256" key="2">
    <source>
        <dbReference type="ARBA" id="ARBA00013274"/>
    </source>
</evidence>
<comment type="catalytic activity">
    <reaction evidence="9">
        <text>a 1-acyl-sn-glycero-3-phosphocholine + H2O = sn-glycerol 3-phosphocholine + a fatty acid + H(+)</text>
        <dbReference type="Rhea" id="RHEA:15177"/>
        <dbReference type="ChEBI" id="CHEBI:15377"/>
        <dbReference type="ChEBI" id="CHEBI:15378"/>
        <dbReference type="ChEBI" id="CHEBI:16870"/>
        <dbReference type="ChEBI" id="CHEBI:28868"/>
        <dbReference type="ChEBI" id="CHEBI:58168"/>
        <dbReference type="EC" id="3.1.1.5"/>
    </reaction>
</comment>
<dbReference type="PROSITE" id="PS51210">
    <property type="entry name" value="PLA2C"/>
    <property type="match status" value="1"/>
</dbReference>
<dbReference type="SMART" id="SM00022">
    <property type="entry name" value="PLAc"/>
    <property type="match status" value="1"/>
</dbReference>
<evidence type="ECO:0000313" key="12">
    <source>
        <dbReference type="Proteomes" id="UP001360560"/>
    </source>
</evidence>
<dbReference type="GeneID" id="90070751"/>
<feature type="signal peptide" evidence="9">
    <location>
        <begin position="1"/>
        <end position="18"/>
    </location>
</feature>
<dbReference type="GO" id="GO:0005829">
    <property type="term" value="C:cytosol"/>
    <property type="evidence" value="ECO:0007669"/>
    <property type="project" value="TreeGrafter"/>
</dbReference>
<organism evidence="11 12">
    <name type="scientific">Saccharomycopsis crataegensis</name>
    <dbReference type="NCBI Taxonomy" id="43959"/>
    <lineage>
        <taxon>Eukaryota</taxon>
        <taxon>Fungi</taxon>
        <taxon>Dikarya</taxon>
        <taxon>Ascomycota</taxon>
        <taxon>Saccharomycotina</taxon>
        <taxon>Saccharomycetes</taxon>
        <taxon>Saccharomycopsidaceae</taxon>
        <taxon>Saccharomycopsis</taxon>
    </lineage>
</organism>
<protein>
    <recommendedName>
        <fullName evidence="2 9">Lysophospholipase</fullName>
        <ecNumber evidence="2 9">3.1.1.5</ecNumber>
    </recommendedName>
</protein>
<dbReference type="EMBL" id="BTFZ01000001">
    <property type="protein sequence ID" value="GMM32772.1"/>
    <property type="molecule type" value="Genomic_DNA"/>
</dbReference>
<comment type="similarity">
    <text evidence="1 9">Belongs to the lysophospholipase family.</text>
</comment>
<dbReference type="GO" id="GO:0005576">
    <property type="term" value="C:extracellular region"/>
    <property type="evidence" value="ECO:0007669"/>
    <property type="project" value="TreeGrafter"/>
</dbReference>
<evidence type="ECO:0000256" key="5">
    <source>
        <dbReference type="ARBA" id="ARBA00022963"/>
    </source>
</evidence>
<keyword evidence="7" id="KW-0325">Glycoprotein</keyword>
<evidence type="ECO:0000256" key="4">
    <source>
        <dbReference type="ARBA" id="ARBA00022801"/>
    </source>
</evidence>
<reference evidence="11 12" key="1">
    <citation type="journal article" date="2023" name="Elife">
        <title>Identification of key yeast species and microbe-microbe interactions impacting larval growth of Drosophila in the wild.</title>
        <authorList>
            <person name="Mure A."/>
            <person name="Sugiura Y."/>
            <person name="Maeda R."/>
            <person name="Honda K."/>
            <person name="Sakurai N."/>
            <person name="Takahashi Y."/>
            <person name="Watada M."/>
            <person name="Katoh T."/>
            <person name="Gotoh A."/>
            <person name="Gotoh Y."/>
            <person name="Taniguchi I."/>
            <person name="Nakamura K."/>
            <person name="Hayashi T."/>
            <person name="Katayama T."/>
            <person name="Uemura T."/>
            <person name="Hattori Y."/>
        </authorList>
    </citation>
    <scope>NUCLEOTIDE SEQUENCE [LARGE SCALE GENOMIC DNA]</scope>
    <source>
        <strain evidence="11 12">SC-9</strain>
    </source>
</reference>
<dbReference type="GO" id="GO:0005886">
    <property type="term" value="C:plasma membrane"/>
    <property type="evidence" value="ECO:0007669"/>
    <property type="project" value="TreeGrafter"/>
</dbReference>
<dbReference type="Pfam" id="PF01735">
    <property type="entry name" value="PLA2_B"/>
    <property type="match status" value="1"/>
</dbReference>
<dbReference type="GO" id="GO:0046475">
    <property type="term" value="P:glycerophospholipid catabolic process"/>
    <property type="evidence" value="ECO:0007669"/>
    <property type="project" value="TreeGrafter"/>
</dbReference>
<dbReference type="GO" id="GO:0004622">
    <property type="term" value="F:phosphatidylcholine lysophospholipase activity"/>
    <property type="evidence" value="ECO:0007669"/>
    <property type="project" value="UniProtKB-EC"/>
</dbReference>
<keyword evidence="12" id="KW-1185">Reference proteome</keyword>
<dbReference type="InterPro" id="IPR016035">
    <property type="entry name" value="Acyl_Trfase/lysoPLipase"/>
</dbReference>
<dbReference type="InterPro" id="IPR002642">
    <property type="entry name" value="LysoPLipase_cat_dom"/>
</dbReference>
<dbReference type="Proteomes" id="UP001360560">
    <property type="component" value="Unassembled WGS sequence"/>
</dbReference>
<dbReference type="GO" id="GO:0004623">
    <property type="term" value="F:phospholipase A2 activity"/>
    <property type="evidence" value="ECO:0007669"/>
    <property type="project" value="TreeGrafter"/>
</dbReference>
<keyword evidence="5 8" id="KW-0442">Lipid degradation</keyword>
<dbReference type="EC" id="3.1.1.5" evidence="2 9"/>
<evidence type="ECO:0000256" key="8">
    <source>
        <dbReference type="PROSITE-ProRule" id="PRU00555"/>
    </source>
</evidence>
<evidence type="ECO:0000313" key="11">
    <source>
        <dbReference type="EMBL" id="GMM32772.1"/>
    </source>
</evidence>
<accession>A0AAV5QDE3</accession>
<dbReference type="Gene3D" id="3.40.1090.10">
    <property type="entry name" value="Cytosolic phospholipase A2 catalytic domain"/>
    <property type="match status" value="1"/>
</dbReference>
<evidence type="ECO:0000256" key="3">
    <source>
        <dbReference type="ARBA" id="ARBA00022729"/>
    </source>
</evidence>
<evidence type="ECO:0000256" key="7">
    <source>
        <dbReference type="ARBA" id="ARBA00023180"/>
    </source>
</evidence>
<sequence>MLLNQIFIAGLLFQLSAALFGHSHSSANLSYAPVSVSCPAQKISRAANGEISDQEKSWLAKRHAKSDPALRDFLKYTAKFSDEEILRSIPSNETINIGLAPSGGSFRAMLTGAGQLAALDNRTAGAFEHGLGGLFQATTYLAGLSGSGWLVGSLAMSDYPSIDEILAQREIWDLEHPFFNLDGLNVGGSMRQWHHIANEVDEKRQAGFNVSMTDYYARALARQLLPASNDYSINVGYSSLRETGAVSDGDMPLPIIQANGRPVEQVITYQNSTVFEMNPFEFGTWDPSGNTFVDMKYLGSTFKDGEAEKCVTNYDNAGFLIGVTSSLFDMVMDDAVMYTAKFKPLSKLLSKLFAPVMKKKEHVAIVEPNPFFQTDNGHSPNLKNAQDLFLVDGGEDQQKIPLIPLVQPKREVDIVFAYDLGAELPHFWPGGSSLTNTYERQFLEIGEGFSVPYVPDDKTMQALNYTHKPVFFGCDARNLTSLRHTPPMIVYTANTEYTYPSNAPTYKFSFSEKDFRGHITNGFETATRGNLTDDSEFATCVGCAVVRRSQERLGVEQTEQCKQCFQRYCWDGTLVN</sequence>
<keyword evidence="6 8" id="KW-0443">Lipid metabolism</keyword>
<evidence type="ECO:0000256" key="1">
    <source>
        <dbReference type="ARBA" id="ARBA00008780"/>
    </source>
</evidence>
<dbReference type="PANTHER" id="PTHR10728:SF33">
    <property type="entry name" value="LYSOPHOSPHOLIPASE 1-RELATED"/>
    <property type="match status" value="1"/>
</dbReference>
<dbReference type="FunFam" id="3.40.1090.10:FF:000010">
    <property type="entry name" value="Lysophospholipase"/>
    <property type="match status" value="1"/>
</dbReference>
<feature type="chain" id="PRO_5043098122" description="Lysophospholipase" evidence="9">
    <location>
        <begin position="19"/>
        <end position="576"/>
    </location>
</feature>
<keyword evidence="4 8" id="KW-0378">Hydrolase</keyword>
<dbReference type="PANTHER" id="PTHR10728">
    <property type="entry name" value="CYTOSOLIC PHOSPHOLIPASE A2"/>
    <property type="match status" value="1"/>
</dbReference>
<dbReference type="AlphaFoldDB" id="A0AAV5QDE3"/>
<dbReference type="RefSeq" id="XP_064849772.1">
    <property type="nucleotide sequence ID" value="XM_064993700.1"/>
</dbReference>
<name>A0AAV5QDE3_9ASCO</name>
<dbReference type="GO" id="GO:0005783">
    <property type="term" value="C:endoplasmic reticulum"/>
    <property type="evidence" value="ECO:0007669"/>
    <property type="project" value="TreeGrafter"/>
</dbReference>
<comment type="caution">
    <text evidence="11">The sequence shown here is derived from an EMBL/GenBank/DDBJ whole genome shotgun (WGS) entry which is preliminary data.</text>
</comment>
<evidence type="ECO:0000256" key="9">
    <source>
        <dbReference type="RuleBase" id="RU362103"/>
    </source>
</evidence>